<dbReference type="AlphaFoldDB" id="A0A644TY76"/>
<dbReference type="EMBL" id="VSSQ01000062">
    <property type="protein sequence ID" value="MPL71923.1"/>
    <property type="molecule type" value="Genomic_DNA"/>
</dbReference>
<evidence type="ECO:0000313" key="1">
    <source>
        <dbReference type="EMBL" id="MPL71923.1"/>
    </source>
</evidence>
<protein>
    <submittedName>
        <fullName evidence="1">Uncharacterized protein</fullName>
    </submittedName>
</protein>
<organism evidence="1">
    <name type="scientific">bioreactor metagenome</name>
    <dbReference type="NCBI Taxonomy" id="1076179"/>
    <lineage>
        <taxon>unclassified sequences</taxon>
        <taxon>metagenomes</taxon>
        <taxon>ecological metagenomes</taxon>
    </lineage>
</organism>
<name>A0A644TY76_9ZZZZ</name>
<reference evidence="1" key="1">
    <citation type="submission" date="2019-08" db="EMBL/GenBank/DDBJ databases">
        <authorList>
            <person name="Kucharzyk K."/>
            <person name="Murdoch R.W."/>
            <person name="Higgins S."/>
            <person name="Loffler F."/>
        </authorList>
    </citation>
    <scope>NUCLEOTIDE SEQUENCE</scope>
</reference>
<accession>A0A644TY76</accession>
<gene>
    <name evidence="1" type="ORF">SDC9_17702</name>
</gene>
<sequence length="73" mass="8507">MSCKDRKNDAKLMAENAVRKAERQNDSLRMIDIFWQGRLIDFILQIPNPDDVLVITKQGEREYIATLATKIEK</sequence>
<comment type="caution">
    <text evidence="1">The sequence shown here is derived from an EMBL/GenBank/DDBJ whole genome shotgun (WGS) entry which is preliminary data.</text>
</comment>
<proteinExistence type="predicted"/>